<dbReference type="PANTHER" id="PTHR12469:SF2">
    <property type="entry name" value="SUCCINATE DEHYDROGENASE ASSEMBLY FACTOR 2, MITOCHONDRIAL"/>
    <property type="match status" value="1"/>
</dbReference>
<reference evidence="4 5" key="1">
    <citation type="submission" date="2020-05" db="EMBL/GenBank/DDBJ databases">
        <title>Gimesia benthica sp. nov., a novel planctomycete isolated from a deep-sea water sample of the Northwest Indian Ocean.</title>
        <authorList>
            <person name="Wang J."/>
            <person name="Ruan C."/>
            <person name="Song L."/>
            <person name="Zhu Y."/>
            <person name="Li A."/>
            <person name="Zheng X."/>
            <person name="Wang L."/>
            <person name="Lu Z."/>
            <person name="Huang Y."/>
            <person name="Du W."/>
            <person name="Zhou Y."/>
            <person name="Huang L."/>
            <person name="Dai X."/>
        </authorList>
    </citation>
    <scope>NUCLEOTIDE SEQUENCE [LARGE SCALE GENOMIC DNA]</scope>
    <source>
        <strain evidence="4 5">YYQ-30</strain>
    </source>
</reference>
<evidence type="ECO:0000313" key="4">
    <source>
        <dbReference type="EMBL" id="NNU80819.1"/>
    </source>
</evidence>
<sequence length="91" mass="10212">MLSGTDTDPRLKRLSLRSWRRGTKEMDLILGPYSDARLAQMEPGQLAAFEALLEENDQDLYPWITGQQPGPEHHAALLREIRAFHGIAAGN</sequence>
<dbReference type="AlphaFoldDB" id="A0A849L3D0"/>
<accession>A0A849L3D0</accession>
<evidence type="ECO:0000313" key="5">
    <source>
        <dbReference type="Proteomes" id="UP000572377"/>
    </source>
</evidence>
<comment type="caution">
    <text evidence="4">The sequence shown here is derived from an EMBL/GenBank/DDBJ whole genome shotgun (WGS) entry which is preliminary data.</text>
</comment>
<keyword evidence="5" id="KW-1185">Reference proteome</keyword>
<keyword evidence="3" id="KW-0143">Chaperone</keyword>
<name>A0A849L3D0_9RHOB</name>
<evidence type="ECO:0000256" key="3">
    <source>
        <dbReference type="ARBA" id="ARBA00023186"/>
    </source>
</evidence>
<dbReference type="InterPro" id="IPR005631">
    <property type="entry name" value="SDH"/>
</dbReference>
<dbReference type="Gene3D" id="1.10.150.250">
    <property type="entry name" value="Flavinator of succinate dehydrogenase"/>
    <property type="match status" value="1"/>
</dbReference>
<protein>
    <recommendedName>
        <fullName evidence="2">FAD assembly factor SdhE</fullName>
    </recommendedName>
</protein>
<proteinExistence type="inferred from homology"/>
<dbReference type="EMBL" id="JABFBC010000001">
    <property type="protein sequence ID" value="NNU80819.1"/>
    <property type="molecule type" value="Genomic_DNA"/>
</dbReference>
<evidence type="ECO:0000256" key="2">
    <source>
        <dbReference type="ARBA" id="ARBA00019418"/>
    </source>
</evidence>
<dbReference type="RefSeq" id="WP_171324972.1">
    <property type="nucleotide sequence ID" value="NZ_JABFBC010000001.1"/>
</dbReference>
<dbReference type="PANTHER" id="PTHR12469">
    <property type="entry name" value="PROTEIN EMI5 HOMOLOG, MITOCHONDRIAL"/>
    <property type="match status" value="1"/>
</dbReference>
<dbReference type="Pfam" id="PF03937">
    <property type="entry name" value="Sdh5"/>
    <property type="match status" value="1"/>
</dbReference>
<evidence type="ECO:0000256" key="1">
    <source>
        <dbReference type="ARBA" id="ARBA00008571"/>
    </source>
</evidence>
<dbReference type="InterPro" id="IPR036714">
    <property type="entry name" value="SDH_sf"/>
</dbReference>
<dbReference type="Proteomes" id="UP000572377">
    <property type="component" value="Unassembled WGS sequence"/>
</dbReference>
<dbReference type="GO" id="GO:0006099">
    <property type="term" value="P:tricarboxylic acid cycle"/>
    <property type="evidence" value="ECO:0007669"/>
    <property type="project" value="TreeGrafter"/>
</dbReference>
<dbReference type="SUPFAM" id="SSF109910">
    <property type="entry name" value="YgfY-like"/>
    <property type="match status" value="1"/>
</dbReference>
<organism evidence="4 5">
    <name type="scientific">Halovulum dunhuangense</name>
    <dbReference type="NCBI Taxonomy" id="1505036"/>
    <lineage>
        <taxon>Bacteria</taxon>
        <taxon>Pseudomonadati</taxon>
        <taxon>Pseudomonadota</taxon>
        <taxon>Alphaproteobacteria</taxon>
        <taxon>Rhodobacterales</taxon>
        <taxon>Paracoccaceae</taxon>
        <taxon>Halovulum</taxon>
    </lineage>
</organism>
<comment type="similarity">
    <text evidence="1">Belongs to the SdhE FAD assembly factor family.</text>
</comment>
<gene>
    <name evidence="4" type="ORF">HMH01_10255</name>
</gene>